<evidence type="ECO:0000313" key="10">
    <source>
        <dbReference type="Proteomes" id="UP000189580"/>
    </source>
</evidence>
<evidence type="ECO:0000256" key="2">
    <source>
        <dbReference type="ARBA" id="ARBA00006653"/>
    </source>
</evidence>
<dbReference type="Pfam" id="PF08700">
    <property type="entry name" value="VPS51_Exo84_N"/>
    <property type="match status" value="1"/>
</dbReference>
<dbReference type="AlphaFoldDB" id="A0A167EJV0"/>
<feature type="region of interest" description="Disordered" evidence="8">
    <location>
        <begin position="742"/>
        <end position="811"/>
    </location>
</feature>
<evidence type="ECO:0000256" key="4">
    <source>
        <dbReference type="ARBA" id="ARBA00022448"/>
    </source>
</evidence>
<keyword evidence="6" id="KW-0333">Golgi apparatus</keyword>
<gene>
    <name evidence="9" type="ORF">AWJ20_5121</name>
</gene>
<comment type="similarity">
    <text evidence="2">Belongs to the COG1 family.</text>
</comment>
<evidence type="ECO:0000256" key="1">
    <source>
        <dbReference type="ARBA" id="ARBA00004395"/>
    </source>
</evidence>
<dbReference type="Proteomes" id="UP000189580">
    <property type="component" value="Chromosome d"/>
</dbReference>
<evidence type="ECO:0000256" key="7">
    <source>
        <dbReference type="ARBA" id="ARBA00023136"/>
    </source>
</evidence>
<accession>A0A167EJV0</accession>
<evidence type="ECO:0000256" key="8">
    <source>
        <dbReference type="SAM" id="MobiDB-lite"/>
    </source>
</evidence>
<comment type="subcellular location">
    <subcellularLocation>
        <location evidence="1">Golgi apparatus membrane</location>
        <topology evidence="1">Peripheral membrane protein</topology>
    </subcellularLocation>
</comment>
<reference evidence="9 10" key="1">
    <citation type="submission" date="2016-02" db="EMBL/GenBank/DDBJ databases">
        <title>Complete genome sequence and transcriptome regulation of the pentose utilising yeast Sugiyamaella lignohabitans.</title>
        <authorList>
            <person name="Bellasio M."/>
            <person name="Peymann A."/>
            <person name="Valli M."/>
            <person name="Sipitzky M."/>
            <person name="Graf A."/>
            <person name="Sauer M."/>
            <person name="Marx H."/>
            <person name="Mattanovich D."/>
        </authorList>
    </citation>
    <scope>NUCLEOTIDE SEQUENCE [LARGE SCALE GENOMIC DNA]</scope>
    <source>
        <strain evidence="9 10">CBS 10342</strain>
    </source>
</reference>
<dbReference type="EMBL" id="CP014502">
    <property type="protein sequence ID" value="ANB14162.1"/>
    <property type="molecule type" value="Genomic_DNA"/>
</dbReference>
<dbReference type="OrthoDB" id="46189at2759"/>
<evidence type="ECO:0000256" key="5">
    <source>
        <dbReference type="ARBA" id="ARBA00022927"/>
    </source>
</evidence>
<dbReference type="KEGG" id="slb:AWJ20_5121"/>
<evidence type="ECO:0000256" key="6">
    <source>
        <dbReference type="ARBA" id="ARBA00023034"/>
    </source>
</evidence>
<dbReference type="GO" id="GO:0006891">
    <property type="term" value="P:intra-Golgi vesicle-mediated transport"/>
    <property type="evidence" value="ECO:0007669"/>
    <property type="project" value="InterPro"/>
</dbReference>
<protein>
    <recommendedName>
        <fullName evidence="3">Conserved oligomeric Golgi complex subunit 1</fullName>
    </recommendedName>
</protein>
<dbReference type="GO" id="GO:0000139">
    <property type="term" value="C:Golgi membrane"/>
    <property type="evidence" value="ECO:0007669"/>
    <property type="project" value="UniProtKB-SubCell"/>
</dbReference>
<keyword evidence="4" id="KW-0813">Transport</keyword>
<evidence type="ECO:0000313" key="9">
    <source>
        <dbReference type="EMBL" id="ANB14162.1"/>
    </source>
</evidence>
<feature type="compositionally biased region" description="Basic and acidic residues" evidence="8">
    <location>
        <begin position="751"/>
        <end position="788"/>
    </location>
</feature>
<dbReference type="GO" id="GO:0017119">
    <property type="term" value="C:Golgi transport complex"/>
    <property type="evidence" value="ECO:0007669"/>
    <property type="project" value="InterPro"/>
</dbReference>
<name>A0A167EJV0_9ASCO</name>
<evidence type="ECO:0000256" key="3">
    <source>
        <dbReference type="ARBA" id="ARBA00020978"/>
    </source>
</evidence>
<keyword evidence="5" id="KW-0653">Protein transport</keyword>
<keyword evidence="7" id="KW-0472">Membrane</keyword>
<keyword evidence="10" id="KW-1185">Reference proteome</keyword>
<dbReference type="GO" id="GO:0015031">
    <property type="term" value="P:protein transport"/>
    <property type="evidence" value="ECO:0007669"/>
    <property type="project" value="UniProtKB-KW"/>
</dbReference>
<dbReference type="GeneID" id="30037329"/>
<dbReference type="InterPro" id="IPR033370">
    <property type="entry name" value="COG1"/>
</dbReference>
<proteinExistence type="inferred from homology"/>
<dbReference type="PANTHER" id="PTHR31658:SF0">
    <property type="entry name" value="CONSERVED OLIGOMERIC GOLGI COMPLEX SUBUNIT 1"/>
    <property type="match status" value="1"/>
</dbReference>
<sequence length="876" mass="97567">MSAIDTSQTWENIFSTQRVSEIQHLSRQLRADAEAKKQSLRDLVGGRYRDLLQTADTIMAMNELVSVENTTLSQLYDINHYSRWNKDDVNVVRFLGPLDASDRRDRLVKTSSRRLYNGLIQLIKRQLRGFRGDSTRNILLISRSIFLARLVSQELCGLGEECSTDNVNSQELKILSTKCLEMIENELLGTAGGVSFPANIEPRSGTVSPDLFVAFMIASELPPDELLKGFLESREELVSQLLDENDSSCLFKSLFLISSTLSVSNHIFAQNQLHRLAAQQASVYTILDSPEFEDEATRISEELGFEKVRSWLPKSIRESPCLPKKCIAGIQGNGRANDESRQAFKKIQTKFIFDVVDILSTKLGDIMARITDLGVLVKIYSEILELLLRDSSIFLSEWIDCTGGKGESIVDWFNGKFQKEWASRFVAILSEQVVGSGKSVKQTAHNTYNSILGNQLQSEFSSDNSKDDLLISSITGLPLEERLLNDIFKHLNDFSKGYYGDIGLFSRDCVEWSETFDKLGVQVDEFSRLKVHFSSSSLAIYDHDEISSAWRSQGEDNIIQCVSKFKSIILSDTVKAYNSIVDYLEQLSSSEKTNCRSLSFVIKCISVLYETIGVKACETKGEGQQTQHDVEPILIKTYERLSKELVDMLLIRDNLGYGRLDEAFDVWEDADGVLIPKSPSTMLLSSLSRIAISVGETVGNDGIVWKHEIGSGLIRKAVYEALANEVERIELTYKDALKIEPSGSGSGSGGVEEKAESESIDDNNRKDREDVGVHKENTDEKHEVESHSQDSVVKSSDELKETINGSGSSSSATITSAQALVQLYADHTFIELLFGTSHRSSIQSPELPLSGVSAADIDSAMKDMVSRTALMFSPLI</sequence>
<dbReference type="PANTHER" id="PTHR31658">
    <property type="entry name" value="CONSERVED OLIGOMERIC GOLGI COMPLEX SUBUNIT 1"/>
    <property type="match status" value="1"/>
</dbReference>
<organism evidence="9 10">
    <name type="scientific">Sugiyamaella lignohabitans</name>
    <dbReference type="NCBI Taxonomy" id="796027"/>
    <lineage>
        <taxon>Eukaryota</taxon>
        <taxon>Fungi</taxon>
        <taxon>Dikarya</taxon>
        <taxon>Ascomycota</taxon>
        <taxon>Saccharomycotina</taxon>
        <taxon>Dipodascomycetes</taxon>
        <taxon>Dipodascales</taxon>
        <taxon>Trichomonascaceae</taxon>
        <taxon>Sugiyamaella</taxon>
    </lineage>
</organism>
<dbReference type="RefSeq" id="XP_018736639.1">
    <property type="nucleotide sequence ID" value="XM_018882243.1"/>
</dbReference>